<dbReference type="Proteomes" id="UP000254877">
    <property type="component" value="Unassembled WGS sequence"/>
</dbReference>
<evidence type="ECO:0000313" key="2">
    <source>
        <dbReference type="Proteomes" id="UP000254877"/>
    </source>
</evidence>
<sequence>MFSIKPGPGNLPIDNPTLLSWNITDGDLNSKLNTLEYLNCITNIINACGVYPQDLKDREIISTFHVDWPPESPDNQYHLNK</sequence>
<reference evidence="1 2" key="1">
    <citation type="submission" date="2018-06" db="EMBL/GenBank/DDBJ databases">
        <authorList>
            <consortium name="Pathogen Informatics"/>
            <person name="Doyle S."/>
        </authorList>
    </citation>
    <scope>NUCLEOTIDE SEQUENCE [LARGE SCALE GENOMIC DNA]</scope>
    <source>
        <strain evidence="1 2">NCTC7928</strain>
    </source>
</reference>
<accession>A0A376L9H7</accession>
<protein>
    <submittedName>
        <fullName evidence="1">Alpha-amylase</fullName>
    </submittedName>
</protein>
<organism evidence="1 2">
    <name type="scientific">Escherichia coli</name>
    <dbReference type="NCBI Taxonomy" id="562"/>
    <lineage>
        <taxon>Bacteria</taxon>
        <taxon>Pseudomonadati</taxon>
        <taxon>Pseudomonadota</taxon>
        <taxon>Gammaproteobacteria</taxon>
        <taxon>Enterobacterales</taxon>
        <taxon>Enterobacteriaceae</taxon>
        <taxon>Escherichia</taxon>
    </lineage>
</organism>
<dbReference type="EMBL" id="UGAB01000002">
    <property type="protein sequence ID" value="STF40939.1"/>
    <property type="molecule type" value="Genomic_DNA"/>
</dbReference>
<evidence type="ECO:0000313" key="1">
    <source>
        <dbReference type="EMBL" id="STF40939.1"/>
    </source>
</evidence>
<gene>
    <name evidence="1" type="ORF">NCTC7928_01521</name>
</gene>
<proteinExistence type="predicted"/>
<dbReference type="AlphaFoldDB" id="A0A376L9H7"/>
<name>A0A376L9H7_ECOLX</name>